<evidence type="ECO:0000256" key="1">
    <source>
        <dbReference type="SAM" id="Coils"/>
    </source>
</evidence>
<accession>A0ABS4R1T4</accession>
<sequence length="127" mass="13904">MLRTLDIVLIIIMTAAAAVTYTIKHQAENKLEEIRRLDAAIKLEEDTIDLLKADWALLTQPSRLERLAAVFAADLQLAPTPPTQLAQPSELPMLRAELPLPEPDSKAEDGIAAVIEADRIKTGSVAR</sequence>
<organism evidence="2 3">
    <name type="scientific">Sinorhizobium kostiense</name>
    <dbReference type="NCBI Taxonomy" id="76747"/>
    <lineage>
        <taxon>Bacteria</taxon>
        <taxon>Pseudomonadati</taxon>
        <taxon>Pseudomonadota</taxon>
        <taxon>Alphaproteobacteria</taxon>
        <taxon>Hyphomicrobiales</taxon>
        <taxon>Rhizobiaceae</taxon>
        <taxon>Sinorhizobium/Ensifer group</taxon>
        <taxon>Sinorhizobium</taxon>
    </lineage>
</organism>
<dbReference type="RefSeq" id="WP_209602660.1">
    <property type="nucleotide sequence ID" value="NZ_JAGILA010000004.1"/>
</dbReference>
<reference evidence="2 3" key="1">
    <citation type="submission" date="2021-03" db="EMBL/GenBank/DDBJ databases">
        <title>Genomic Encyclopedia of Type Strains, Phase IV (KMG-IV): sequencing the most valuable type-strain genomes for metagenomic binning, comparative biology and taxonomic classification.</title>
        <authorList>
            <person name="Goeker M."/>
        </authorList>
    </citation>
    <scope>NUCLEOTIDE SEQUENCE [LARGE SCALE GENOMIC DNA]</scope>
    <source>
        <strain evidence="2 3">DSM 13372</strain>
    </source>
</reference>
<keyword evidence="1" id="KW-0175">Coiled coil</keyword>
<evidence type="ECO:0000313" key="3">
    <source>
        <dbReference type="Proteomes" id="UP000730739"/>
    </source>
</evidence>
<dbReference type="EMBL" id="JAGILA010000004">
    <property type="protein sequence ID" value="MBP2236878.1"/>
    <property type="molecule type" value="Genomic_DNA"/>
</dbReference>
<evidence type="ECO:0000313" key="2">
    <source>
        <dbReference type="EMBL" id="MBP2236878.1"/>
    </source>
</evidence>
<feature type="coiled-coil region" evidence="1">
    <location>
        <begin position="27"/>
        <end position="54"/>
    </location>
</feature>
<name>A0ABS4R1T4_9HYPH</name>
<evidence type="ECO:0008006" key="4">
    <source>
        <dbReference type="Google" id="ProtNLM"/>
    </source>
</evidence>
<gene>
    <name evidence="2" type="ORF">J2Z31_003392</name>
</gene>
<keyword evidence="3" id="KW-1185">Reference proteome</keyword>
<protein>
    <recommendedName>
        <fullName evidence="4">Cell division protein FtsL</fullName>
    </recommendedName>
</protein>
<dbReference type="Proteomes" id="UP000730739">
    <property type="component" value="Unassembled WGS sequence"/>
</dbReference>
<proteinExistence type="predicted"/>
<comment type="caution">
    <text evidence="2">The sequence shown here is derived from an EMBL/GenBank/DDBJ whole genome shotgun (WGS) entry which is preliminary data.</text>
</comment>